<name>A0A1Z4C4H4_9GAMM</name>
<evidence type="ECO:0008006" key="3">
    <source>
        <dbReference type="Google" id="ProtNLM"/>
    </source>
</evidence>
<dbReference type="KEGG" id="mpsy:CEK71_21370"/>
<evidence type="ECO:0000313" key="1">
    <source>
        <dbReference type="EMBL" id="ASF48405.1"/>
    </source>
</evidence>
<proteinExistence type="predicted"/>
<evidence type="ECO:0000313" key="2">
    <source>
        <dbReference type="Proteomes" id="UP000197019"/>
    </source>
</evidence>
<organism evidence="1 2">
    <name type="scientific">Methylovulum psychrotolerans</name>
    <dbReference type="NCBI Taxonomy" id="1704499"/>
    <lineage>
        <taxon>Bacteria</taxon>
        <taxon>Pseudomonadati</taxon>
        <taxon>Pseudomonadota</taxon>
        <taxon>Gammaproteobacteria</taxon>
        <taxon>Methylococcales</taxon>
        <taxon>Methylococcaceae</taxon>
        <taxon>Methylovulum</taxon>
    </lineage>
</organism>
<gene>
    <name evidence="1" type="ORF">CEK71_21370</name>
</gene>
<reference evidence="1 2" key="1">
    <citation type="submission" date="2017-06" db="EMBL/GenBank/DDBJ databases">
        <title>Genome Sequencing of the methanotroph Methylovulum psychrotolerants str. HV10-M2 isolated from a high-altitude environment.</title>
        <authorList>
            <person name="Mateos-Rivera A."/>
        </authorList>
    </citation>
    <scope>NUCLEOTIDE SEQUENCE [LARGE SCALE GENOMIC DNA]</scope>
    <source>
        <strain evidence="1 2">HV10_M2</strain>
    </source>
</reference>
<dbReference type="Proteomes" id="UP000197019">
    <property type="component" value="Chromosome"/>
</dbReference>
<dbReference type="AlphaFoldDB" id="A0A1Z4C4H4"/>
<dbReference type="RefSeq" id="WP_088621274.1">
    <property type="nucleotide sequence ID" value="NZ_CP022129.1"/>
</dbReference>
<protein>
    <recommendedName>
        <fullName evidence="3">Type I restriction endonuclease subunit M</fullName>
    </recommendedName>
</protein>
<keyword evidence="2" id="KW-1185">Reference proteome</keyword>
<sequence>MNTDTPEQTGIHVAITAMLFEPGQVVATPGALDTMKTNGCQSLDLLIRHLAGDWGVVPEEDAQTNQEALSEGSRILSSYPMPNGARIWVITEADRSSTTFLLPEEY</sequence>
<dbReference type="EMBL" id="CP022129">
    <property type="protein sequence ID" value="ASF48405.1"/>
    <property type="molecule type" value="Genomic_DNA"/>
</dbReference>
<accession>A0A1Z4C4H4</accession>
<dbReference type="OrthoDB" id="5522207at2"/>